<dbReference type="EMBL" id="RAPY01000001">
    <property type="protein sequence ID" value="RKE57251.1"/>
    <property type="molecule type" value="Genomic_DNA"/>
</dbReference>
<dbReference type="Proteomes" id="UP000286246">
    <property type="component" value="Unassembled WGS sequence"/>
</dbReference>
<sequence length="81" mass="9408">MEKKNNDQKRSSNKVRLQWAISDIMNGYLFLNEAVEKYEVPASTIILHLKKIQKEKKEALAFNNSKIAAKESSNLRKKDDK</sequence>
<protein>
    <recommendedName>
        <fullName evidence="3">HTH psq-type domain-containing protein</fullName>
    </recommendedName>
</protein>
<name>A0A420BKE9_SPHD1</name>
<dbReference type="SUPFAM" id="SSF46689">
    <property type="entry name" value="Homeodomain-like"/>
    <property type="match status" value="1"/>
</dbReference>
<dbReference type="AlphaFoldDB" id="A0A420BKE9"/>
<dbReference type="InterPro" id="IPR009057">
    <property type="entry name" value="Homeodomain-like_sf"/>
</dbReference>
<comment type="caution">
    <text evidence="1">The sequence shown here is derived from an EMBL/GenBank/DDBJ whole genome shotgun (WGS) entry which is preliminary data.</text>
</comment>
<evidence type="ECO:0000313" key="1">
    <source>
        <dbReference type="EMBL" id="RKE57251.1"/>
    </source>
</evidence>
<dbReference type="RefSeq" id="WP_120258827.1">
    <property type="nucleotide sequence ID" value="NZ_RAPY01000001.1"/>
</dbReference>
<evidence type="ECO:0008006" key="3">
    <source>
        <dbReference type="Google" id="ProtNLM"/>
    </source>
</evidence>
<dbReference type="OrthoDB" id="713158at2"/>
<reference evidence="1 2" key="1">
    <citation type="submission" date="2018-09" db="EMBL/GenBank/DDBJ databases">
        <title>Genomic Encyclopedia of Type Strains, Phase III (KMG-III): the genomes of soil and plant-associated and newly described type strains.</title>
        <authorList>
            <person name="Whitman W."/>
        </authorList>
    </citation>
    <scope>NUCLEOTIDE SEQUENCE [LARGE SCALE GENOMIC DNA]</scope>
    <source>
        <strain evidence="1 2">CECT 7938</strain>
    </source>
</reference>
<proteinExistence type="predicted"/>
<gene>
    <name evidence="1" type="ORF">DFQ12_2133</name>
</gene>
<evidence type="ECO:0000313" key="2">
    <source>
        <dbReference type="Proteomes" id="UP000286246"/>
    </source>
</evidence>
<keyword evidence="2" id="KW-1185">Reference proteome</keyword>
<accession>A0A420BKE9</accession>
<organism evidence="1 2">
    <name type="scientific">Sphingobacterium detergens</name>
    <dbReference type="NCBI Taxonomy" id="1145106"/>
    <lineage>
        <taxon>Bacteria</taxon>
        <taxon>Pseudomonadati</taxon>
        <taxon>Bacteroidota</taxon>
        <taxon>Sphingobacteriia</taxon>
        <taxon>Sphingobacteriales</taxon>
        <taxon>Sphingobacteriaceae</taxon>
        <taxon>Sphingobacterium</taxon>
    </lineage>
</organism>